<dbReference type="EMBL" id="BMNA01000003">
    <property type="protein sequence ID" value="GGL99923.1"/>
    <property type="molecule type" value="Genomic_DNA"/>
</dbReference>
<dbReference type="SMART" id="SM00347">
    <property type="entry name" value="HTH_MARR"/>
    <property type="match status" value="1"/>
</dbReference>
<name>A0A917SWV1_9ACTN</name>
<dbReference type="Pfam" id="PF01047">
    <property type="entry name" value="MarR"/>
    <property type="match status" value="1"/>
</dbReference>
<reference evidence="2" key="2">
    <citation type="submission" date="2020-09" db="EMBL/GenBank/DDBJ databases">
        <authorList>
            <person name="Sun Q."/>
            <person name="Zhou Y."/>
        </authorList>
    </citation>
    <scope>NUCLEOTIDE SEQUENCE</scope>
    <source>
        <strain evidence="2">CGMCC 4.7308</strain>
    </source>
</reference>
<proteinExistence type="predicted"/>
<feature type="domain" description="HTH marR-type" evidence="1">
    <location>
        <begin position="24"/>
        <end position="162"/>
    </location>
</feature>
<dbReference type="AlphaFoldDB" id="A0A917SWV1"/>
<dbReference type="GO" id="GO:0003700">
    <property type="term" value="F:DNA-binding transcription factor activity"/>
    <property type="evidence" value="ECO:0007669"/>
    <property type="project" value="InterPro"/>
</dbReference>
<dbReference type="SUPFAM" id="SSF46785">
    <property type="entry name" value="Winged helix' DNA-binding domain"/>
    <property type="match status" value="1"/>
</dbReference>
<evidence type="ECO:0000313" key="3">
    <source>
        <dbReference type="Proteomes" id="UP000655208"/>
    </source>
</evidence>
<dbReference type="InterPro" id="IPR036390">
    <property type="entry name" value="WH_DNA-bd_sf"/>
</dbReference>
<evidence type="ECO:0000313" key="2">
    <source>
        <dbReference type="EMBL" id="GGL99923.1"/>
    </source>
</evidence>
<dbReference type="InterPro" id="IPR000835">
    <property type="entry name" value="HTH_MarR-typ"/>
</dbReference>
<gene>
    <name evidence="2" type="ORF">GCM10011594_19910</name>
</gene>
<evidence type="ECO:0000259" key="1">
    <source>
        <dbReference type="PROSITE" id="PS50995"/>
    </source>
</evidence>
<reference evidence="2" key="1">
    <citation type="journal article" date="2014" name="Int. J. Syst. Evol. Microbiol.">
        <title>Complete genome sequence of Corynebacterium casei LMG S-19264T (=DSM 44701T), isolated from a smear-ripened cheese.</title>
        <authorList>
            <consortium name="US DOE Joint Genome Institute (JGI-PGF)"/>
            <person name="Walter F."/>
            <person name="Albersmeier A."/>
            <person name="Kalinowski J."/>
            <person name="Ruckert C."/>
        </authorList>
    </citation>
    <scope>NUCLEOTIDE SEQUENCE</scope>
    <source>
        <strain evidence="2">CGMCC 4.7308</strain>
    </source>
</reference>
<dbReference type="PANTHER" id="PTHR33164:SF99">
    <property type="entry name" value="MARR FAMILY REGULATORY PROTEIN"/>
    <property type="match status" value="1"/>
</dbReference>
<dbReference type="Proteomes" id="UP000655208">
    <property type="component" value="Unassembled WGS sequence"/>
</dbReference>
<dbReference type="InterPro" id="IPR039422">
    <property type="entry name" value="MarR/SlyA-like"/>
</dbReference>
<comment type="caution">
    <text evidence="2">The sequence shown here is derived from an EMBL/GenBank/DDBJ whole genome shotgun (WGS) entry which is preliminary data.</text>
</comment>
<dbReference type="InterPro" id="IPR036388">
    <property type="entry name" value="WH-like_DNA-bd_sf"/>
</dbReference>
<dbReference type="GO" id="GO:0006950">
    <property type="term" value="P:response to stress"/>
    <property type="evidence" value="ECO:0007669"/>
    <property type="project" value="TreeGrafter"/>
</dbReference>
<organism evidence="2 3">
    <name type="scientific">Nakamurella endophytica</name>
    <dbReference type="NCBI Taxonomy" id="1748367"/>
    <lineage>
        <taxon>Bacteria</taxon>
        <taxon>Bacillati</taxon>
        <taxon>Actinomycetota</taxon>
        <taxon>Actinomycetes</taxon>
        <taxon>Nakamurellales</taxon>
        <taxon>Nakamurellaceae</taxon>
        <taxon>Nakamurella</taxon>
    </lineage>
</organism>
<dbReference type="PANTHER" id="PTHR33164">
    <property type="entry name" value="TRANSCRIPTIONAL REGULATOR, MARR FAMILY"/>
    <property type="match status" value="1"/>
</dbReference>
<dbReference type="PROSITE" id="PS50995">
    <property type="entry name" value="HTH_MARR_2"/>
    <property type="match status" value="1"/>
</dbReference>
<dbReference type="RefSeq" id="WP_188941334.1">
    <property type="nucleotide sequence ID" value="NZ_BMNA01000003.1"/>
</dbReference>
<sequence length="187" mass="19810">MAADTEPLPDAPGADPPDVRWLSDDETAAWLAVVAMMLRLPAALDGRLQREAGIGLFDYLVLSSLSMVEGRTARMSDLAGLVNGSLSRLSNVVKRLEQHGWVRRAPDPDNARYTTATLTAAGWDKVVATAPGHVRSVRDLVIEPLDAQEVRQLGTFGRRIADRVLGGLAGAPLPAAGAEGAADCCTE</sequence>
<keyword evidence="3" id="KW-1185">Reference proteome</keyword>
<dbReference type="Gene3D" id="1.10.10.10">
    <property type="entry name" value="Winged helix-like DNA-binding domain superfamily/Winged helix DNA-binding domain"/>
    <property type="match status" value="1"/>
</dbReference>
<protein>
    <submittedName>
        <fullName evidence="2">MarR family transcriptional regulator</fullName>
    </submittedName>
</protein>
<accession>A0A917SWV1</accession>